<dbReference type="InterPro" id="IPR012337">
    <property type="entry name" value="RNaseH-like_sf"/>
</dbReference>
<evidence type="ECO:0000259" key="2">
    <source>
        <dbReference type="Pfam" id="PF14291"/>
    </source>
</evidence>
<proteinExistence type="predicted"/>
<evidence type="ECO:0000313" key="3">
    <source>
        <dbReference type="EMBL" id="KAB0803817.1"/>
    </source>
</evidence>
<reference evidence="3 4" key="1">
    <citation type="journal article" date="2018" name="Elife">
        <title>Firefly genomes illuminate parallel origins of bioluminescence in beetles.</title>
        <authorList>
            <person name="Fallon T.R."/>
            <person name="Lower S.E."/>
            <person name="Chang C.H."/>
            <person name="Bessho-Uehara M."/>
            <person name="Martin G.J."/>
            <person name="Bewick A.J."/>
            <person name="Behringer M."/>
            <person name="Debat H.J."/>
            <person name="Wong I."/>
            <person name="Day J.C."/>
            <person name="Suvorov A."/>
            <person name="Silva C.J."/>
            <person name="Stanger-Hall K.F."/>
            <person name="Hall D.W."/>
            <person name="Schmitz R.J."/>
            <person name="Nelson D.R."/>
            <person name="Lewis S.M."/>
            <person name="Shigenobu S."/>
            <person name="Bybee S.M."/>
            <person name="Larracuente A.M."/>
            <person name="Oba Y."/>
            <person name="Weng J.K."/>
        </authorList>
    </citation>
    <scope>NUCLEOTIDE SEQUENCE [LARGE SCALE GENOMIC DNA]</scope>
    <source>
        <strain evidence="3">1611_PpyrPB1</strain>
        <tissue evidence="3">Whole body</tissue>
    </source>
</reference>
<dbReference type="InterPro" id="IPR025398">
    <property type="entry name" value="DUF4371"/>
</dbReference>
<dbReference type="PANTHER" id="PTHR45749">
    <property type="match status" value="1"/>
</dbReference>
<evidence type="ECO:0000256" key="1">
    <source>
        <dbReference type="SAM" id="MobiDB-lite"/>
    </source>
</evidence>
<feature type="domain" description="DUF4371" evidence="2">
    <location>
        <begin position="231"/>
        <end position="385"/>
    </location>
</feature>
<dbReference type="PANTHER" id="PTHR45749:SF35">
    <property type="entry name" value="AC-LIKE TRANSPOSASE-RELATED"/>
    <property type="match status" value="1"/>
</dbReference>
<comment type="caution">
    <text evidence="3">The sequence shown here is derived from an EMBL/GenBank/DDBJ whole genome shotgun (WGS) entry which is preliminary data.</text>
</comment>
<dbReference type="InParanoid" id="A0A5N4B2J1"/>
<name>A0A5N4B2J1_PHOPY</name>
<dbReference type="AlphaFoldDB" id="A0A5N4B2J1"/>
<dbReference type="Proteomes" id="UP000327044">
    <property type="component" value="Unassembled WGS sequence"/>
</dbReference>
<accession>A0A5N4B2J1</accession>
<gene>
    <name evidence="3" type="ORF">PPYR_00787</name>
</gene>
<organism evidence="3 4">
    <name type="scientific">Photinus pyralis</name>
    <name type="common">Common eastern firefly</name>
    <name type="synonym">Lampyris pyralis</name>
    <dbReference type="NCBI Taxonomy" id="7054"/>
    <lineage>
        <taxon>Eukaryota</taxon>
        <taxon>Metazoa</taxon>
        <taxon>Ecdysozoa</taxon>
        <taxon>Arthropoda</taxon>
        <taxon>Hexapoda</taxon>
        <taxon>Insecta</taxon>
        <taxon>Pterygota</taxon>
        <taxon>Neoptera</taxon>
        <taxon>Endopterygota</taxon>
        <taxon>Coleoptera</taxon>
        <taxon>Polyphaga</taxon>
        <taxon>Elateriformia</taxon>
        <taxon>Elateroidea</taxon>
        <taxon>Lampyridae</taxon>
        <taxon>Lampyrinae</taxon>
        <taxon>Photinus</taxon>
    </lineage>
</organism>
<sequence>MDIRKFLISEQNSNNVKDDGIAIASSSGIGSELPTEVSKKSNNSSKSGLEMVSPQDVSNIEVDIFHHKFDLGNFVNPQKPISDSIKFDLIKSPFKPSINYNFKGDSREGKSKRAFRYEWFQQFEWLAYSSKLKGALCKNCVIFRPAVNRGVQGAFIVRPFIKYNDFIASAKAHSTSDWHKQSTVRAENFIKSIEGKTLPVIDQISNAERELTELNRKKLYPIISTIIFCGTHDLPLRGTTKGNFEDLLDFRVESGDQLLNEHLTSCNKNAKYTSHQTQNELISICGSIIRKEIVEEVNASDGFSIIADESADIAGKEQLSLGVRFVDKANNIREEFLGFSELTTLNANGISNTILNFCLEHNLNMDKLVGLGFDGCSTMAGHENGVQKRIRDKYPKATFFHCASHKLNLVINDLNRIQDIQNTAATIKEIINFFRDSPLRRKYIPNLPLFSETRWSAKYKSIRVFAANFVEITNALDTLAFSSDVNIQTRTKANQLLTSVSYACLLWQNIQVNWNQFAIYCNLKKWTYF</sequence>
<keyword evidence="4" id="KW-1185">Reference proteome</keyword>
<protein>
    <recommendedName>
        <fullName evidence="2">DUF4371 domain-containing protein</fullName>
    </recommendedName>
</protein>
<dbReference type="Pfam" id="PF14291">
    <property type="entry name" value="DUF4371"/>
    <property type="match status" value="1"/>
</dbReference>
<dbReference type="SUPFAM" id="SSF53098">
    <property type="entry name" value="Ribonuclease H-like"/>
    <property type="match status" value="1"/>
</dbReference>
<dbReference type="EMBL" id="VVIM01000001">
    <property type="protein sequence ID" value="KAB0803817.1"/>
    <property type="molecule type" value="Genomic_DNA"/>
</dbReference>
<evidence type="ECO:0000313" key="4">
    <source>
        <dbReference type="Proteomes" id="UP000327044"/>
    </source>
</evidence>
<feature type="region of interest" description="Disordered" evidence="1">
    <location>
        <begin position="31"/>
        <end position="50"/>
    </location>
</feature>